<dbReference type="Pfam" id="PF00107">
    <property type="entry name" value="ADH_zinc_N"/>
    <property type="match status" value="1"/>
</dbReference>
<keyword evidence="4" id="KW-0560">Oxidoreductase</keyword>
<name>A0ABX8RIC7_NOCIO</name>
<evidence type="ECO:0000256" key="4">
    <source>
        <dbReference type="ARBA" id="ARBA00023002"/>
    </source>
</evidence>
<evidence type="ECO:0000259" key="8">
    <source>
        <dbReference type="SMART" id="SM00829"/>
    </source>
</evidence>
<evidence type="ECO:0000256" key="2">
    <source>
        <dbReference type="ARBA" id="ARBA00022723"/>
    </source>
</evidence>
<dbReference type="InterPro" id="IPR013149">
    <property type="entry name" value="ADH-like_C"/>
</dbReference>
<keyword evidence="3 7" id="KW-0862">Zinc</keyword>
<sequence length="351" mass="37225">MRSTIPAYAAAGPDEPLRRTMIPLRSVGEHDILIEIGYTGICHTDIHQVREDWGKSIFPMVPGHEVAGIVVEVGSAVTQHAVGDRVGVGCFVDSCRECANCVAGHEQYCLRGSLSTYNALDRHGRPTFGGYSTHLVADENYVLRIPDGIGLAEAAPLLCAGISMYSPLRHWKAGPGSRVAVVGMGGLGHLGVKIGNALGADVTVLSQSLRKREDGFRLGATSFHSTADPATFIRLAGAFDLIVNTVSADLDLDAYLGLLAMDGTLVNIGVAQNPCTFGTFSLLVGRKSLAGSLIGGIRETQEMLDFCAARGLGAEVEVISADRINEAFRRLVAGEVRYRFVVDAASIASSR</sequence>
<evidence type="ECO:0000256" key="1">
    <source>
        <dbReference type="ARBA" id="ARBA00001947"/>
    </source>
</evidence>
<dbReference type="InterPro" id="IPR047109">
    <property type="entry name" value="CAD-like"/>
</dbReference>
<dbReference type="EC" id="1.1.1.2" evidence="5"/>
<evidence type="ECO:0000256" key="6">
    <source>
        <dbReference type="ARBA" id="ARBA00048262"/>
    </source>
</evidence>
<protein>
    <recommendedName>
        <fullName evidence="5">alcohol dehydrogenase (NADP(+))</fullName>
        <ecNumber evidence="5">1.1.1.2</ecNumber>
    </recommendedName>
</protein>
<dbReference type="InterPro" id="IPR013154">
    <property type="entry name" value="ADH-like_N"/>
</dbReference>
<dbReference type="Proteomes" id="UP000694257">
    <property type="component" value="Chromosome"/>
</dbReference>
<proteinExistence type="inferred from homology"/>
<keyword evidence="10" id="KW-1185">Reference proteome</keyword>
<dbReference type="CDD" id="cd05283">
    <property type="entry name" value="CAD1"/>
    <property type="match status" value="1"/>
</dbReference>
<dbReference type="EMBL" id="CP078145">
    <property type="protein sequence ID" value="QXN89377.1"/>
    <property type="molecule type" value="Genomic_DNA"/>
</dbReference>
<dbReference type="SMART" id="SM00829">
    <property type="entry name" value="PKS_ER"/>
    <property type="match status" value="1"/>
</dbReference>
<comment type="similarity">
    <text evidence="7">Belongs to the zinc-containing alcohol dehydrogenase family.</text>
</comment>
<evidence type="ECO:0000313" key="10">
    <source>
        <dbReference type="Proteomes" id="UP000694257"/>
    </source>
</evidence>
<gene>
    <name evidence="9" type="ORF">KV110_28150</name>
</gene>
<comment type="catalytic activity">
    <reaction evidence="6">
        <text>a primary alcohol + NADP(+) = an aldehyde + NADPH + H(+)</text>
        <dbReference type="Rhea" id="RHEA:15937"/>
        <dbReference type="ChEBI" id="CHEBI:15378"/>
        <dbReference type="ChEBI" id="CHEBI:15734"/>
        <dbReference type="ChEBI" id="CHEBI:17478"/>
        <dbReference type="ChEBI" id="CHEBI:57783"/>
        <dbReference type="ChEBI" id="CHEBI:58349"/>
        <dbReference type="EC" id="1.1.1.2"/>
    </reaction>
</comment>
<dbReference type="RefSeq" id="WP_218470253.1">
    <property type="nucleotide sequence ID" value="NZ_BAABJN010000003.1"/>
</dbReference>
<reference evidence="9 10" key="1">
    <citation type="submission" date="2021-07" db="EMBL/GenBank/DDBJ databases">
        <title>Whole Genome Sequence of Nocardia Iowensis.</title>
        <authorList>
            <person name="Lamm A."/>
            <person name="Collins-Fairclough A.M."/>
            <person name="Bunk B."/>
            <person name="Sproer C."/>
        </authorList>
    </citation>
    <scope>NUCLEOTIDE SEQUENCE [LARGE SCALE GENOMIC DNA]</scope>
    <source>
        <strain evidence="9 10">NRRL 5646</strain>
    </source>
</reference>
<evidence type="ECO:0000256" key="7">
    <source>
        <dbReference type="RuleBase" id="RU361277"/>
    </source>
</evidence>
<dbReference type="Pfam" id="PF08240">
    <property type="entry name" value="ADH_N"/>
    <property type="match status" value="1"/>
</dbReference>
<evidence type="ECO:0000256" key="3">
    <source>
        <dbReference type="ARBA" id="ARBA00022833"/>
    </source>
</evidence>
<organism evidence="9 10">
    <name type="scientific">Nocardia iowensis</name>
    <dbReference type="NCBI Taxonomy" id="204891"/>
    <lineage>
        <taxon>Bacteria</taxon>
        <taxon>Bacillati</taxon>
        <taxon>Actinomycetota</taxon>
        <taxon>Actinomycetes</taxon>
        <taxon>Mycobacteriales</taxon>
        <taxon>Nocardiaceae</taxon>
        <taxon>Nocardia</taxon>
    </lineage>
</organism>
<dbReference type="InterPro" id="IPR020843">
    <property type="entry name" value="ER"/>
</dbReference>
<dbReference type="PANTHER" id="PTHR42683">
    <property type="entry name" value="ALDEHYDE REDUCTASE"/>
    <property type="match status" value="1"/>
</dbReference>
<feature type="domain" description="Enoyl reductase (ER)" evidence="8">
    <location>
        <begin position="12"/>
        <end position="342"/>
    </location>
</feature>
<evidence type="ECO:0000313" key="9">
    <source>
        <dbReference type="EMBL" id="QXN89377.1"/>
    </source>
</evidence>
<keyword evidence="2 7" id="KW-0479">Metal-binding</keyword>
<accession>A0ABX8RIC7</accession>
<comment type="cofactor">
    <cofactor evidence="1 7">
        <name>Zn(2+)</name>
        <dbReference type="ChEBI" id="CHEBI:29105"/>
    </cofactor>
</comment>
<dbReference type="PROSITE" id="PS00059">
    <property type="entry name" value="ADH_ZINC"/>
    <property type="match status" value="1"/>
</dbReference>
<dbReference type="InterPro" id="IPR002328">
    <property type="entry name" value="ADH_Zn_CS"/>
</dbReference>
<evidence type="ECO:0000256" key="5">
    <source>
        <dbReference type="ARBA" id="ARBA00024074"/>
    </source>
</evidence>